<keyword evidence="1" id="KW-1133">Transmembrane helix</keyword>
<keyword evidence="1" id="KW-0812">Transmembrane</keyword>
<name>A0A8H6I153_9AGAR</name>
<dbReference type="AlphaFoldDB" id="A0A8H6I153"/>
<sequence>MYGLHAALPLYLYFTVFLFNLSFKQADFIPIRDIRPHRKGFVQASPSLDLLRTDAYQDAAINRALRTPRYIGPRILPCRHPLWLH</sequence>
<feature type="transmembrane region" description="Helical" evidence="1">
    <location>
        <begin position="6"/>
        <end position="23"/>
    </location>
</feature>
<dbReference type="EMBL" id="JACGCI010000028">
    <property type="protein sequence ID" value="KAF6756012.1"/>
    <property type="molecule type" value="Genomic_DNA"/>
</dbReference>
<dbReference type="Proteomes" id="UP000521943">
    <property type="component" value="Unassembled WGS sequence"/>
</dbReference>
<keyword evidence="1" id="KW-0472">Membrane</keyword>
<accession>A0A8H6I153</accession>
<proteinExistence type="predicted"/>
<organism evidence="2 3">
    <name type="scientific">Ephemerocybe angulata</name>
    <dbReference type="NCBI Taxonomy" id="980116"/>
    <lineage>
        <taxon>Eukaryota</taxon>
        <taxon>Fungi</taxon>
        <taxon>Dikarya</taxon>
        <taxon>Basidiomycota</taxon>
        <taxon>Agaricomycotina</taxon>
        <taxon>Agaricomycetes</taxon>
        <taxon>Agaricomycetidae</taxon>
        <taxon>Agaricales</taxon>
        <taxon>Agaricineae</taxon>
        <taxon>Psathyrellaceae</taxon>
        <taxon>Ephemerocybe</taxon>
    </lineage>
</organism>
<gene>
    <name evidence="2" type="ORF">DFP72DRAFT_307114</name>
</gene>
<evidence type="ECO:0000313" key="2">
    <source>
        <dbReference type="EMBL" id="KAF6756012.1"/>
    </source>
</evidence>
<protein>
    <submittedName>
        <fullName evidence="2">Uncharacterized protein</fullName>
    </submittedName>
</protein>
<evidence type="ECO:0000313" key="3">
    <source>
        <dbReference type="Proteomes" id="UP000521943"/>
    </source>
</evidence>
<keyword evidence="3" id="KW-1185">Reference proteome</keyword>
<evidence type="ECO:0000256" key="1">
    <source>
        <dbReference type="SAM" id="Phobius"/>
    </source>
</evidence>
<comment type="caution">
    <text evidence="2">The sequence shown here is derived from an EMBL/GenBank/DDBJ whole genome shotgun (WGS) entry which is preliminary data.</text>
</comment>
<reference evidence="2 3" key="1">
    <citation type="submission" date="2020-07" db="EMBL/GenBank/DDBJ databases">
        <title>Comparative genomics of pyrophilous fungi reveals a link between fire events and developmental genes.</title>
        <authorList>
            <consortium name="DOE Joint Genome Institute"/>
            <person name="Steindorff A.S."/>
            <person name="Carver A."/>
            <person name="Calhoun S."/>
            <person name="Stillman K."/>
            <person name="Liu H."/>
            <person name="Lipzen A."/>
            <person name="Pangilinan J."/>
            <person name="Labutti K."/>
            <person name="Bruns T.D."/>
            <person name="Grigoriev I.V."/>
        </authorList>
    </citation>
    <scope>NUCLEOTIDE SEQUENCE [LARGE SCALE GENOMIC DNA]</scope>
    <source>
        <strain evidence="2 3">CBS 144469</strain>
    </source>
</reference>